<dbReference type="InterPro" id="IPR000477">
    <property type="entry name" value="RT_dom"/>
</dbReference>
<dbReference type="PANTHER" id="PTHR24559">
    <property type="entry name" value="TRANSPOSON TY3-I GAG-POL POLYPROTEIN"/>
    <property type="match status" value="1"/>
</dbReference>
<feature type="domain" description="Reverse transcriptase" evidence="1">
    <location>
        <begin position="1"/>
        <end position="85"/>
    </location>
</feature>
<dbReference type="Pfam" id="PF00078">
    <property type="entry name" value="RVT_1"/>
    <property type="match status" value="1"/>
</dbReference>
<dbReference type="PROSITE" id="PS50878">
    <property type="entry name" value="RT_POL"/>
    <property type="match status" value="1"/>
</dbReference>
<evidence type="ECO:0000259" key="1">
    <source>
        <dbReference type="PROSITE" id="PS50878"/>
    </source>
</evidence>
<dbReference type="EMBL" id="AVOT02005332">
    <property type="protein sequence ID" value="MBW0478801.1"/>
    <property type="molecule type" value="Genomic_DNA"/>
</dbReference>
<dbReference type="InterPro" id="IPR043128">
    <property type="entry name" value="Rev_trsase/Diguanyl_cyclase"/>
</dbReference>
<dbReference type="InterPro" id="IPR053134">
    <property type="entry name" value="RNA-dir_DNA_polymerase"/>
</dbReference>
<keyword evidence="3" id="KW-1185">Reference proteome</keyword>
<proteinExistence type="predicted"/>
<comment type="caution">
    <text evidence="2">The sequence shown here is derived from an EMBL/GenBank/DDBJ whole genome shotgun (WGS) entry which is preliminary data.</text>
</comment>
<evidence type="ECO:0000313" key="3">
    <source>
        <dbReference type="Proteomes" id="UP000765509"/>
    </source>
</evidence>
<dbReference type="CDD" id="cd01647">
    <property type="entry name" value="RT_LTR"/>
    <property type="match status" value="1"/>
</dbReference>
<gene>
    <name evidence="2" type="ORF">O181_018516</name>
</gene>
<reference evidence="2" key="1">
    <citation type="submission" date="2021-03" db="EMBL/GenBank/DDBJ databases">
        <title>Draft genome sequence of rust myrtle Austropuccinia psidii MF-1, a brazilian biotype.</title>
        <authorList>
            <person name="Quecine M.C."/>
            <person name="Pachon D.M.R."/>
            <person name="Bonatelli M.L."/>
            <person name="Correr F.H."/>
            <person name="Franceschini L.M."/>
            <person name="Leite T.F."/>
            <person name="Margarido G.R.A."/>
            <person name="Almeida C.A."/>
            <person name="Ferrarezi J.A."/>
            <person name="Labate C.A."/>
        </authorList>
    </citation>
    <scope>NUCLEOTIDE SEQUENCE</scope>
    <source>
        <strain evidence="2">MF-1</strain>
    </source>
</reference>
<dbReference type="SUPFAM" id="SSF56672">
    <property type="entry name" value="DNA/RNA polymerases"/>
    <property type="match status" value="1"/>
</dbReference>
<dbReference type="Gene3D" id="3.30.70.270">
    <property type="match status" value="1"/>
</dbReference>
<sequence>MVVMPFGLHNSPALFQNLGNDIFVDFLEIIFVFYLDDTMVFTRTEEEDIKHVNSVLQMLRDNNLFSRASKCVFHASNVEYLGFVVTSDGLNMNSSKVQQILNCNHPKNIKDLQ</sequence>
<organism evidence="2 3">
    <name type="scientific">Austropuccinia psidii MF-1</name>
    <dbReference type="NCBI Taxonomy" id="1389203"/>
    <lineage>
        <taxon>Eukaryota</taxon>
        <taxon>Fungi</taxon>
        <taxon>Dikarya</taxon>
        <taxon>Basidiomycota</taxon>
        <taxon>Pucciniomycotina</taxon>
        <taxon>Pucciniomycetes</taxon>
        <taxon>Pucciniales</taxon>
        <taxon>Sphaerophragmiaceae</taxon>
        <taxon>Austropuccinia</taxon>
    </lineage>
</organism>
<name>A0A9Q3C5G5_9BASI</name>
<dbReference type="PANTHER" id="PTHR24559:SF444">
    <property type="entry name" value="REVERSE TRANSCRIPTASE DOMAIN-CONTAINING PROTEIN"/>
    <property type="match status" value="1"/>
</dbReference>
<dbReference type="InterPro" id="IPR043502">
    <property type="entry name" value="DNA/RNA_pol_sf"/>
</dbReference>
<dbReference type="AlphaFoldDB" id="A0A9Q3C5G5"/>
<dbReference type="OrthoDB" id="3250101at2759"/>
<protein>
    <recommendedName>
        <fullName evidence="1">Reverse transcriptase domain-containing protein</fullName>
    </recommendedName>
</protein>
<evidence type="ECO:0000313" key="2">
    <source>
        <dbReference type="EMBL" id="MBW0478801.1"/>
    </source>
</evidence>
<accession>A0A9Q3C5G5</accession>
<dbReference type="Proteomes" id="UP000765509">
    <property type="component" value="Unassembled WGS sequence"/>
</dbReference>